<dbReference type="Gene3D" id="3.30.530.20">
    <property type="match status" value="1"/>
</dbReference>
<keyword evidence="2" id="KW-1185">Reference proteome</keyword>
<dbReference type="EMBL" id="CP046600">
    <property type="protein sequence ID" value="QUR66943.1"/>
    <property type="molecule type" value="Genomic_DNA"/>
</dbReference>
<dbReference type="AlphaFoldDB" id="A0A975PWR2"/>
<dbReference type="InterPro" id="IPR023393">
    <property type="entry name" value="START-like_dom_sf"/>
</dbReference>
<name>A0A975PWR2_9MYCO</name>
<dbReference type="CDD" id="cd07821">
    <property type="entry name" value="PYR_PYL_RCAR_like"/>
    <property type="match status" value="1"/>
</dbReference>
<dbReference type="SUPFAM" id="SSF55961">
    <property type="entry name" value="Bet v1-like"/>
    <property type="match status" value="1"/>
</dbReference>
<sequence length="152" mass="16418">MTERLITIERDIAARRPDVWKVLADFPNISDWNSGVKASRATSGATTGVGATRHCDLAPAGSLDETVTEWDDERRLVITIDRATVVPIARGEVTFTLGSSASDGRTRTVMEYRYQPKGGPFGLLLGPALDRRLAKGFAGFLVDLEAAAQQIG</sequence>
<evidence type="ECO:0000313" key="1">
    <source>
        <dbReference type="EMBL" id="QUR66943.1"/>
    </source>
</evidence>
<dbReference type="Proteomes" id="UP000682202">
    <property type="component" value="Chromosome"/>
</dbReference>
<accession>A0A975PWR2</accession>
<evidence type="ECO:0000313" key="2">
    <source>
        <dbReference type="Proteomes" id="UP000682202"/>
    </source>
</evidence>
<protein>
    <submittedName>
        <fullName evidence="1">SRPBCC family protein</fullName>
    </submittedName>
</protein>
<gene>
    <name evidence="1" type="ORF">F6B93_07410</name>
</gene>
<organism evidence="1 2">
    <name type="scientific">Mycobacterium spongiae</name>
    <dbReference type="NCBI Taxonomy" id="886343"/>
    <lineage>
        <taxon>Bacteria</taxon>
        <taxon>Bacillati</taxon>
        <taxon>Actinomycetota</taxon>
        <taxon>Actinomycetes</taxon>
        <taxon>Mycobacteriales</taxon>
        <taxon>Mycobacteriaceae</taxon>
        <taxon>Mycobacterium</taxon>
    </lineage>
</organism>
<dbReference type="Pfam" id="PF10604">
    <property type="entry name" value="Polyketide_cyc2"/>
    <property type="match status" value="1"/>
</dbReference>
<dbReference type="KEGG" id="mspg:F6B93_07410"/>
<reference evidence="1" key="1">
    <citation type="submission" date="2019-12" db="EMBL/GenBank/DDBJ databases">
        <title>Mycobacterium spongiae sp. nov.</title>
        <authorList>
            <person name="Stinear T."/>
        </authorList>
    </citation>
    <scope>NUCLEOTIDE SEQUENCE</scope>
    <source>
        <strain evidence="1">FSD4b-SM</strain>
    </source>
</reference>
<dbReference type="InterPro" id="IPR019587">
    <property type="entry name" value="Polyketide_cyclase/dehydratase"/>
</dbReference>
<dbReference type="RefSeq" id="WP_211698510.1">
    <property type="nucleotide sequence ID" value="NZ_CP046600.1"/>
</dbReference>
<proteinExistence type="predicted"/>